<evidence type="ECO:0000313" key="8">
    <source>
        <dbReference type="Proteomes" id="UP000663845"/>
    </source>
</evidence>
<evidence type="ECO:0000313" key="7">
    <source>
        <dbReference type="EMBL" id="CAF1438138.1"/>
    </source>
</evidence>
<comment type="caution">
    <text evidence="7">The sequence shown here is derived from an EMBL/GenBank/DDBJ whole genome shotgun (WGS) entry which is preliminary data.</text>
</comment>
<dbReference type="CDD" id="cd00637">
    <property type="entry name" value="7tm_classA_rhodopsin-like"/>
    <property type="match status" value="1"/>
</dbReference>
<evidence type="ECO:0000256" key="1">
    <source>
        <dbReference type="ARBA" id="ARBA00004370"/>
    </source>
</evidence>
<feature type="transmembrane region" description="Helical" evidence="5">
    <location>
        <begin position="6"/>
        <end position="32"/>
    </location>
</feature>
<dbReference type="Gene3D" id="1.20.1070.10">
    <property type="entry name" value="Rhodopsin 7-helix transmembrane proteins"/>
    <property type="match status" value="1"/>
</dbReference>
<feature type="transmembrane region" description="Helical" evidence="5">
    <location>
        <begin position="123"/>
        <end position="147"/>
    </location>
</feature>
<protein>
    <recommendedName>
        <fullName evidence="6">G-protein coupled receptors family 1 profile domain-containing protein</fullName>
    </recommendedName>
</protein>
<evidence type="ECO:0000259" key="6">
    <source>
        <dbReference type="PROSITE" id="PS50262"/>
    </source>
</evidence>
<keyword evidence="4 5" id="KW-0472">Membrane</keyword>
<dbReference type="SUPFAM" id="SSF81321">
    <property type="entry name" value="Family A G protein-coupled receptor-like"/>
    <property type="match status" value="1"/>
</dbReference>
<dbReference type="GO" id="GO:0016020">
    <property type="term" value="C:membrane"/>
    <property type="evidence" value="ECO:0007669"/>
    <property type="project" value="UniProtKB-SubCell"/>
</dbReference>
<dbReference type="AlphaFoldDB" id="A0A815NZT4"/>
<dbReference type="PROSITE" id="PS50262">
    <property type="entry name" value="G_PROTEIN_RECEP_F1_2"/>
    <property type="match status" value="1"/>
</dbReference>
<dbReference type="Proteomes" id="UP000663845">
    <property type="component" value="Unassembled WGS sequence"/>
</dbReference>
<comment type="subcellular location">
    <subcellularLocation>
        <location evidence="1">Membrane</location>
    </subcellularLocation>
</comment>
<organism evidence="7 8">
    <name type="scientific">Adineta steineri</name>
    <dbReference type="NCBI Taxonomy" id="433720"/>
    <lineage>
        <taxon>Eukaryota</taxon>
        <taxon>Metazoa</taxon>
        <taxon>Spiralia</taxon>
        <taxon>Gnathifera</taxon>
        <taxon>Rotifera</taxon>
        <taxon>Eurotatoria</taxon>
        <taxon>Bdelloidea</taxon>
        <taxon>Adinetida</taxon>
        <taxon>Adinetidae</taxon>
        <taxon>Adineta</taxon>
    </lineage>
</organism>
<feature type="domain" description="G-protein coupled receptors family 1 profile" evidence="6">
    <location>
        <begin position="22"/>
        <end position="274"/>
    </location>
</feature>
<feature type="transmembrane region" description="Helical" evidence="5">
    <location>
        <begin position="84"/>
        <end position="103"/>
    </location>
</feature>
<evidence type="ECO:0000256" key="5">
    <source>
        <dbReference type="SAM" id="Phobius"/>
    </source>
</evidence>
<name>A0A815NZT4_9BILA</name>
<feature type="transmembrane region" description="Helical" evidence="5">
    <location>
        <begin position="44"/>
        <end position="64"/>
    </location>
</feature>
<gene>
    <name evidence="7" type="ORF">JYZ213_LOCUS39962</name>
</gene>
<feature type="transmembrane region" description="Helical" evidence="5">
    <location>
        <begin position="222"/>
        <end position="243"/>
    </location>
</feature>
<keyword evidence="2 5" id="KW-0812">Transmembrane</keyword>
<feature type="transmembrane region" description="Helical" evidence="5">
    <location>
        <begin position="182"/>
        <end position="201"/>
    </location>
</feature>
<evidence type="ECO:0000256" key="4">
    <source>
        <dbReference type="ARBA" id="ARBA00023136"/>
    </source>
</evidence>
<sequence length="386" mass="45354">MTVPVILKFWLFIIFIIPSILCSIFYLHYFLIHRTFRQSLHNHVIILILSFGLIYMITDIIWYIHYYRTNAPLVSTPMFCQIWAYIDIAGFVSIIMLTAWASIERHILIFHPNLFSTKLKRLIFHYLPLIISSIYPLIFFFIIFFILPCDIPVDYTAETCALGFCTSTHPVLAIWDSWADNIIPIFTIVIFSIALIGRIWYSKYRMGQRFQWRNYKKMAFQLLSISFLYFFICWPSTILYTAYTFGLSYDVGLDYFINSFYFSYFITLLTPFVSIVALPELREKFQPLLRFYRRQRHTVAPETIAMNRSNDRRTAGRTDKGDGTEVCVCCNISCGVSIVSQNRNIKKYPKTYSRAGVEHTSEITSVLGKVDEETKQDLSRKFNTIH</sequence>
<proteinExistence type="predicted"/>
<dbReference type="InterPro" id="IPR017452">
    <property type="entry name" value="GPCR_Rhodpsn_7TM"/>
</dbReference>
<accession>A0A815NZT4</accession>
<evidence type="ECO:0000256" key="2">
    <source>
        <dbReference type="ARBA" id="ARBA00022692"/>
    </source>
</evidence>
<evidence type="ECO:0000256" key="3">
    <source>
        <dbReference type="ARBA" id="ARBA00022989"/>
    </source>
</evidence>
<feature type="transmembrane region" description="Helical" evidence="5">
    <location>
        <begin position="255"/>
        <end position="278"/>
    </location>
</feature>
<reference evidence="7" key="1">
    <citation type="submission" date="2021-02" db="EMBL/GenBank/DDBJ databases">
        <authorList>
            <person name="Nowell W R."/>
        </authorList>
    </citation>
    <scope>NUCLEOTIDE SEQUENCE</scope>
</reference>
<keyword evidence="3 5" id="KW-1133">Transmembrane helix</keyword>
<dbReference type="EMBL" id="CAJNOG010001382">
    <property type="protein sequence ID" value="CAF1438138.1"/>
    <property type="molecule type" value="Genomic_DNA"/>
</dbReference>